<accession>A0AAW0EE86</accession>
<organism evidence="2 3">
    <name type="scientific">Paramarasmius palmivorus</name>
    <dbReference type="NCBI Taxonomy" id="297713"/>
    <lineage>
        <taxon>Eukaryota</taxon>
        <taxon>Fungi</taxon>
        <taxon>Dikarya</taxon>
        <taxon>Basidiomycota</taxon>
        <taxon>Agaricomycotina</taxon>
        <taxon>Agaricomycetes</taxon>
        <taxon>Agaricomycetidae</taxon>
        <taxon>Agaricales</taxon>
        <taxon>Marasmiineae</taxon>
        <taxon>Marasmiaceae</taxon>
        <taxon>Paramarasmius</taxon>
    </lineage>
</organism>
<evidence type="ECO:0000313" key="3">
    <source>
        <dbReference type="Proteomes" id="UP001383192"/>
    </source>
</evidence>
<evidence type="ECO:0000313" key="2">
    <source>
        <dbReference type="EMBL" id="KAK7062584.1"/>
    </source>
</evidence>
<comment type="caution">
    <text evidence="2">The sequence shown here is derived from an EMBL/GenBank/DDBJ whole genome shotgun (WGS) entry which is preliminary data.</text>
</comment>
<evidence type="ECO:0000256" key="1">
    <source>
        <dbReference type="SAM" id="MobiDB-lite"/>
    </source>
</evidence>
<proteinExistence type="predicted"/>
<protein>
    <submittedName>
        <fullName evidence="2">Uncharacterized protein</fullName>
    </submittedName>
</protein>
<feature type="region of interest" description="Disordered" evidence="1">
    <location>
        <begin position="34"/>
        <end position="57"/>
    </location>
</feature>
<dbReference type="Proteomes" id="UP001383192">
    <property type="component" value="Unassembled WGS sequence"/>
</dbReference>
<dbReference type="AlphaFoldDB" id="A0AAW0EE86"/>
<gene>
    <name evidence="2" type="ORF">VNI00_000072</name>
</gene>
<reference evidence="2 3" key="1">
    <citation type="submission" date="2024-01" db="EMBL/GenBank/DDBJ databases">
        <title>A draft genome for a cacao thread blight-causing isolate of Paramarasmius palmivorus.</title>
        <authorList>
            <person name="Baruah I.K."/>
            <person name="Bukari Y."/>
            <person name="Amoako-Attah I."/>
            <person name="Meinhardt L.W."/>
            <person name="Bailey B.A."/>
            <person name="Cohen S.P."/>
        </authorList>
    </citation>
    <scope>NUCLEOTIDE SEQUENCE [LARGE SCALE GENOMIC DNA]</scope>
    <source>
        <strain evidence="2 3">GH-12</strain>
    </source>
</reference>
<sequence>MDTIPCPIPELKGYTLTVNTGSYVSKRKCCEYQRNGKKRKKNDPNKEGGSEPPSAVQDLMQAPLQEPTVALAPQSKPITPTPSPNQWAKQLQDFVEQLPHPHPSSHQKICKLFETLRRGVIDCPYKPHEVIAAFMFDGGKGKGSTESCLISILTIGFSEGGMGKLGADFLDGIDEPAKELSKQQATTITPPQKYNIST</sequence>
<dbReference type="EMBL" id="JAYKXP010000001">
    <property type="protein sequence ID" value="KAK7062584.1"/>
    <property type="molecule type" value="Genomic_DNA"/>
</dbReference>
<keyword evidence="3" id="KW-1185">Reference proteome</keyword>
<name>A0AAW0EE86_9AGAR</name>